<evidence type="ECO:0000313" key="2">
    <source>
        <dbReference type="Proteomes" id="UP000310576"/>
    </source>
</evidence>
<proteinExistence type="predicted"/>
<name>A0A4V3ST31_9PAST</name>
<dbReference type="EMBL" id="QXNG01000015">
    <property type="protein sequence ID" value="THA17376.1"/>
    <property type="molecule type" value="Genomic_DNA"/>
</dbReference>
<dbReference type="Proteomes" id="UP000310576">
    <property type="component" value="Unassembled WGS sequence"/>
</dbReference>
<evidence type="ECO:0000313" key="1">
    <source>
        <dbReference type="EMBL" id="THA17376.1"/>
    </source>
</evidence>
<comment type="caution">
    <text evidence="1">The sequence shown here is derived from an EMBL/GenBank/DDBJ whole genome shotgun (WGS) entry which is preliminary data.</text>
</comment>
<organism evidence="1 2">
    <name type="scientific">Rodentibacter pneumotropicus</name>
    <dbReference type="NCBI Taxonomy" id="758"/>
    <lineage>
        <taxon>Bacteria</taxon>
        <taxon>Pseudomonadati</taxon>
        <taxon>Pseudomonadota</taxon>
        <taxon>Gammaproteobacteria</taxon>
        <taxon>Pasteurellales</taxon>
        <taxon>Pasteurellaceae</taxon>
        <taxon>Rodentibacter</taxon>
    </lineage>
</organism>
<accession>A0A4V3ST31</accession>
<protein>
    <submittedName>
        <fullName evidence="1">Uncharacterized protein</fullName>
    </submittedName>
</protein>
<sequence>MAKKSIHLTALTAQYIIDRTQQGERANYSAHINSAFSQLAHIAQAEKPTLTSDEWIELYNVYAGSDLTKLSLPLNLASDLLTHYGATVPKQLNITAAVLADKLVDMTQAQQFAIIDAVRVFWASGEDGN</sequence>
<gene>
    <name evidence="1" type="ORF">D3M76_01665</name>
</gene>
<dbReference type="RefSeq" id="WP_136125589.1">
    <property type="nucleotide sequence ID" value="NZ_CAJUGY010000035.1"/>
</dbReference>
<reference evidence="1 2" key="1">
    <citation type="journal article" date="2019" name="Vet. Microbiol.">
        <title>Development of multi locus sequence typing (MLST) of Rodentibacter pneumotropicus.</title>
        <authorList>
            <person name="Adhikary S."/>
            <person name="Bisgaard M."/>
            <person name="Boot R."/>
            <person name="Benga L."/>
            <person name="Nicklas W."/>
            <person name="Christensen H."/>
        </authorList>
    </citation>
    <scope>NUCLEOTIDE SEQUENCE [LARGE SCALE GENOMIC DNA]</scope>
    <source>
        <strain evidence="1 2">1596_07</strain>
    </source>
</reference>
<dbReference type="AlphaFoldDB" id="A0A4V3ST31"/>